<name>A0A0C3JWH9_PISTI</name>
<protein>
    <submittedName>
        <fullName evidence="1">Uncharacterized protein</fullName>
    </submittedName>
</protein>
<dbReference type="InParanoid" id="A0A0C3JWH9"/>
<proteinExistence type="predicted"/>
<dbReference type="Proteomes" id="UP000054217">
    <property type="component" value="Unassembled WGS sequence"/>
</dbReference>
<dbReference type="EMBL" id="KN831946">
    <property type="protein sequence ID" value="KIO13488.1"/>
    <property type="molecule type" value="Genomic_DNA"/>
</dbReference>
<evidence type="ECO:0000313" key="1">
    <source>
        <dbReference type="EMBL" id="KIO13488.1"/>
    </source>
</evidence>
<evidence type="ECO:0000313" key="2">
    <source>
        <dbReference type="Proteomes" id="UP000054217"/>
    </source>
</evidence>
<reference evidence="1 2" key="1">
    <citation type="submission" date="2014-04" db="EMBL/GenBank/DDBJ databases">
        <authorList>
            <consortium name="DOE Joint Genome Institute"/>
            <person name="Kuo A."/>
            <person name="Kohler A."/>
            <person name="Costa M.D."/>
            <person name="Nagy L.G."/>
            <person name="Floudas D."/>
            <person name="Copeland A."/>
            <person name="Barry K.W."/>
            <person name="Cichocki N."/>
            <person name="Veneault-Fourrey C."/>
            <person name="LaButti K."/>
            <person name="Lindquist E.A."/>
            <person name="Lipzen A."/>
            <person name="Lundell T."/>
            <person name="Morin E."/>
            <person name="Murat C."/>
            <person name="Sun H."/>
            <person name="Tunlid A."/>
            <person name="Henrissat B."/>
            <person name="Grigoriev I.V."/>
            <person name="Hibbett D.S."/>
            <person name="Martin F."/>
            <person name="Nordberg H.P."/>
            <person name="Cantor M.N."/>
            <person name="Hua S.X."/>
        </authorList>
    </citation>
    <scope>NUCLEOTIDE SEQUENCE [LARGE SCALE GENOMIC DNA]</scope>
    <source>
        <strain evidence="1 2">Marx 270</strain>
    </source>
</reference>
<keyword evidence="2" id="KW-1185">Reference proteome</keyword>
<reference evidence="2" key="2">
    <citation type="submission" date="2015-01" db="EMBL/GenBank/DDBJ databases">
        <title>Evolutionary Origins and Diversification of the Mycorrhizal Mutualists.</title>
        <authorList>
            <consortium name="DOE Joint Genome Institute"/>
            <consortium name="Mycorrhizal Genomics Consortium"/>
            <person name="Kohler A."/>
            <person name="Kuo A."/>
            <person name="Nagy L.G."/>
            <person name="Floudas D."/>
            <person name="Copeland A."/>
            <person name="Barry K.W."/>
            <person name="Cichocki N."/>
            <person name="Veneault-Fourrey C."/>
            <person name="LaButti K."/>
            <person name="Lindquist E.A."/>
            <person name="Lipzen A."/>
            <person name="Lundell T."/>
            <person name="Morin E."/>
            <person name="Murat C."/>
            <person name="Riley R."/>
            <person name="Ohm R."/>
            <person name="Sun H."/>
            <person name="Tunlid A."/>
            <person name="Henrissat B."/>
            <person name="Grigoriev I.V."/>
            <person name="Hibbett D.S."/>
            <person name="Martin F."/>
        </authorList>
    </citation>
    <scope>NUCLEOTIDE SEQUENCE [LARGE SCALE GENOMIC DNA]</scope>
    <source>
        <strain evidence="2">Marx 270</strain>
    </source>
</reference>
<sequence length="91" mass="10578">MYALLLSKRKRWMFLLWGVPNLGCGPAPQPSCRRVVSNNFVLSFYVCFNVAIVKKQSLFLFRLRYWWPVDFPTTSSHAEPARTNTSRIHAS</sequence>
<organism evidence="1 2">
    <name type="scientific">Pisolithus tinctorius Marx 270</name>
    <dbReference type="NCBI Taxonomy" id="870435"/>
    <lineage>
        <taxon>Eukaryota</taxon>
        <taxon>Fungi</taxon>
        <taxon>Dikarya</taxon>
        <taxon>Basidiomycota</taxon>
        <taxon>Agaricomycotina</taxon>
        <taxon>Agaricomycetes</taxon>
        <taxon>Agaricomycetidae</taxon>
        <taxon>Boletales</taxon>
        <taxon>Sclerodermatineae</taxon>
        <taxon>Pisolithaceae</taxon>
        <taxon>Pisolithus</taxon>
    </lineage>
</organism>
<dbReference type="HOGENOM" id="CLU_2427923_0_0_1"/>
<dbReference type="AlphaFoldDB" id="A0A0C3JWH9"/>
<accession>A0A0C3JWH9</accession>
<gene>
    <name evidence="1" type="ORF">M404DRAFT_580944</name>
</gene>